<evidence type="ECO:0000256" key="5">
    <source>
        <dbReference type="ARBA" id="ARBA00037982"/>
    </source>
</evidence>
<gene>
    <name evidence="9" type="ORF">PMAYCL1PPCAC_08689</name>
</gene>
<evidence type="ECO:0000256" key="6">
    <source>
        <dbReference type="PROSITE-ProRule" id="PRU10141"/>
    </source>
</evidence>
<dbReference type="PROSITE" id="PS50011">
    <property type="entry name" value="PROTEIN_KINASE_DOM"/>
    <property type="match status" value="1"/>
</dbReference>
<dbReference type="InterPro" id="IPR017441">
    <property type="entry name" value="Protein_kinase_ATP_BS"/>
</dbReference>
<dbReference type="EMBL" id="BTRK01000002">
    <property type="protein sequence ID" value="GMR38494.1"/>
    <property type="molecule type" value="Genomic_DNA"/>
</dbReference>
<keyword evidence="4 6" id="KW-0067">ATP-binding</keyword>
<sequence length="244" mass="28154">VDYEIQFRFAAEFSINQILGVGGFGIVFEATNTLDKWSYAVKRISVQAVLREETKALEEVQALAKLDHPNIVRYNSTWIEKPPLQWQSVRYEGSFIYIQMQVHDLKLYHISDKYFFQLCNYSLSRWLEENTTPNSRALSRMKSWFKQIVSAVAYIHKNNLIHRDLKPSNILFSDRDHLKLCDLGIATERRSENGEETTLARSNIGTPLYMSPEQRSNSKYGSKTDVFALGLILAELCVVMTTSQ</sequence>
<feature type="non-terminal residue" evidence="9">
    <location>
        <position position="244"/>
    </location>
</feature>
<protein>
    <recommendedName>
        <fullName evidence="8">Protein kinase domain-containing protein</fullName>
    </recommendedName>
</protein>
<dbReference type="PROSITE" id="PS00108">
    <property type="entry name" value="PROTEIN_KINASE_ST"/>
    <property type="match status" value="1"/>
</dbReference>
<dbReference type="GO" id="GO:0005524">
    <property type="term" value="F:ATP binding"/>
    <property type="evidence" value="ECO:0007669"/>
    <property type="project" value="UniProtKB-UniRule"/>
</dbReference>
<evidence type="ECO:0000256" key="7">
    <source>
        <dbReference type="RuleBase" id="RU000304"/>
    </source>
</evidence>
<evidence type="ECO:0000256" key="3">
    <source>
        <dbReference type="ARBA" id="ARBA00022777"/>
    </source>
</evidence>
<keyword evidence="3" id="KW-0418">Kinase</keyword>
<dbReference type="PROSITE" id="PS00107">
    <property type="entry name" value="PROTEIN_KINASE_ATP"/>
    <property type="match status" value="1"/>
</dbReference>
<dbReference type="Gene3D" id="1.10.510.10">
    <property type="entry name" value="Transferase(Phosphotransferase) domain 1"/>
    <property type="match status" value="1"/>
</dbReference>
<dbReference type="InterPro" id="IPR050339">
    <property type="entry name" value="CC_SR_Kinase"/>
</dbReference>
<reference evidence="10" key="1">
    <citation type="submission" date="2022-10" db="EMBL/GenBank/DDBJ databases">
        <title>Genome assembly of Pristionchus species.</title>
        <authorList>
            <person name="Yoshida K."/>
            <person name="Sommer R.J."/>
        </authorList>
    </citation>
    <scope>NUCLEOTIDE SEQUENCE [LARGE SCALE GENOMIC DNA]</scope>
    <source>
        <strain evidence="10">RS5460</strain>
    </source>
</reference>
<keyword evidence="10" id="KW-1185">Reference proteome</keyword>
<dbReference type="PANTHER" id="PTHR11042:SF91">
    <property type="entry name" value="EUKARYOTIC TRANSLATION INITIATION FACTOR 2-ALPHA KINASE"/>
    <property type="match status" value="1"/>
</dbReference>
<organism evidence="9 10">
    <name type="scientific">Pristionchus mayeri</name>
    <dbReference type="NCBI Taxonomy" id="1317129"/>
    <lineage>
        <taxon>Eukaryota</taxon>
        <taxon>Metazoa</taxon>
        <taxon>Ecdysozoa</taxon>
        <taxon>Nematoda</taxon>
        <taxon>Chromadorea</taxon>
        <taxon>Rhabditida</taxon>
        <taxon>Rhabditina</taxon>
        <taxon>Diplogasteromorpha</taxon>
        <taxon>Diplogasteroidea</taxon>
        <taxon>Neodiplogasteridae</taxon>
        <taxon>Pristionchus</taxon>
    </lineage>
</organism>
<dbReference type="SUPFAM" id="SSF56112">
    <property type="entry name" value="Protein kinase-like (PK-like)"/>
    <property type="match status" value="1"/>
</dbReference>
<keyword evidence="7" id="KW-0723">Serine/threonine-protein kinase</keyword>
<keyword evidence="2 6" id="KW-0547">Nucleotide-binding</keyword>
<dbReference type="Pfam" id="PF00069">
    <property type="entry name" value="Pkinase"/>
    <property type="match status" value="1"/>
</dbReference>
<dbReference type="PANTHER" id="PTHR11042">
    <property type="entry name" value="EUKARYOTIC TRANSLATION INITIATION FACTOR 2-ALPHA KINASE EIF2-ALPHA KINASE -RELATED"/>
    <property type="match status" value="1"/>
</dbReference>
<evidence type="ECO:0000313" key="9">
    <source>
        <dbReference type="EMBL" id="GMR38494.1"/>
    </source>
</evidence>
<name>A0AAN5CDB9_9BILA</name>
<evidence type="ECO:0000259" key="8">
    <source>
        <dbReference type="PROSITE" id="PS50011"/>
    </source>
</evidence>
<dbReference type="PIRSF" id="PIRSF000654">
    <property type="entry name" value="Integrin-linked_kinase"/>
    <property type="match status" value="1"/>
</dbReference>
<dbReference type="GO" id="GO:0005737">
    <property type="term" value="C:cytoplasm"/>
    <property type="evidence" value="ECO:0007669"/>
    <property type="project" value="TreeGrafter"/>
</dbReference>
<accession>A0AAN5CDB9</accession>
<feature type="non-terminal residue" evidence="9">
    <location>
        <position position="1"/>
    </location>
</feature>
<evidence type="ECO:0000313" key="10">
    <source>
        <dbReference type="Proteomes" id="UP001328107"/>
    </source>
</evidence>
<dbReference type="Gene3D" id="3.30.200.20">
    <property type="entry name" value="Phosphorylase Kinase, domain 1"/>
    <property type="match status" value="1"/>
</dbReference>
<comment type="similarity">
    <text evidence="5">Belongs to the protein kinase superfamily. Ser/Thr protein kinase family. GCN2 subfamily.</text>
</comment>
<dbReference type="InterPro" id="IPR011009">
    <property type="entry name" value="Kinase-like_dom_sf"/>
</dbReference>
<dbReference type="GO" id="GO:0005634">
    <property type="term" value="C:nucleus"/>
    <property type="evidence" value="ECO:0007669"/>
    <property type="project" value="TreeGrafter"/>
</dbReference>
<proteinExistence type="inferred from homology"/>
<dbReference type="InterPro" id="IPR008271">
    <property type="entry name" value="Ser/Thr_kinase_AS"/>
</dbReference>
<dbReference type="GO" id="GO:0004694">
    <property type="term" value="F:eukaryotic translation initiation factor 2alpha kinase activity"/>
    <property type="evidence" value="ECO:0007669"/>
    <property type="project" value="TreeGrafter"/>
</dbReference>
<keyword evidence="1" id="KW-0808">Transferase</keyword>
<dbReference type="Proteomes" id="UP001328107">
    <property type="component" value="Unassembled WGS sequence"/>
</dbReference>
<dbReference type="SMART" id="SM00220">
    <property type="entry name" value="S_TKc"/>
    <property type="match status" value="1"/>
</dbReference>
<feature type="binding site" evidence="6">
    <location>
        <position position="42"/>
    </location>
    <ligand>
        <name>ATP</name>
        <dbReference type="ChEBI" id="CHEBI:30616"/>
    </ligand>
</feature>
<comment type="caution">
    <text evidence="9">The sequence shown here is derived from an EMBL/GenBank/DDBJ whole genome shotgun (WGS) entry which is preliminary data.</text>
</comment>
<evidence type="ECO:0000256" key="4">
    <source>
        <dbReference type="ARBA" id="ARBA00022840"/>
    </source>
</evidence>
<feature type="domain" description="Protein kinase" evidence="8">
    <location>
        <begin position="13"/>
        <end position="244"/>
    </location>
</feature>
<evidence type="ECO:0000256" key="2">
    <source>
        <dbReference type="ARBA" id="ARBA00022741"/>
    </source>
</evidence>
<evidence type="ECO:0000256" key="1">
    <source>
        <dbReference type="ARBA" id="ARBA00022679"/>
    </source>
</evidence>
<dbReference type="AlphaFoldDB" id="A0AAN5CDB9"/>
<dbReference type="InterPro" id="IPR000719">
    <property type="entry name" value="Prot_kinase_dom"/>
</dbReference>